<sequence>MVVPGRVTTGTVIRFGVVRQVPAVGRRTTALTATAAVLTLCGLVAAPLVGNLALLQRSLLVTALCVVVLVVLGVLLRTTLPTDDRRLAGGSVLWPLVLPMRAVVLSRTADLRFLWVKDITGVEHECAVRGRWAPSPPAVGDIVDVYGRRTKSGVILLRHLVSTTTGDTTTGRPPTSCTVARATSIAIIVVWAAAAASTVWSLIFRN</sequence>
<proteinExistence type="predicted"/>
<keyword evidence="1" id="KW-0812">Transmembrane</keyword>
<keyword evidence="1" id="KW-0472">Membrane</keyword>
<protein>
    <submittedName>
        <fullName evidence="2">Uncharacterized protein</fullName>
    </submittedName>
</protein>
<dbReference type="EMBL" id="PVTF01000017">
    <property type="protein sequence ID" value="PRY34273.1"/>
    <property type="molecule type" value="Genomic_DNA"/>
</dbReference>
<reference evidence="2 3" key="1">
    <citation type="submission" date="2018-03" db="EMBL/GenBank/DDBJ databases">
        <title>Genomic Encyclopedia of Archaeal and Bacterial Type Strains, Phase II (KMG-II): from individual species to whole genera.</title>
        <authorList>
            <person name="Goeker M."/>
        </authorList>
    </citation>
    <scope>NUCLEOTIDE SEQUENCE [LARGE SCALE GENOMIC DNA]</scope>
    <source>
        <strain evidence="2 3">DSM 44720</strain>
    </source>
</reference>
<keyword evidence="1" id="KW-1133">Transmembrane helix</keyword>
<feature type="transmembrane region" description="Helical" evidence="1">
    <location>
        <begin position="29"/>
        <end position="49"/>
    </location>
</feature>
<dbReference type="Proteomes" id="UP000239494">
    <property type="component" value="Unassembled WGS sequence"/>
</dbReference>
<feature type="transmembrane region" description="Helical" evidence="1">
    <location>
        <begin position="55"/>
        <end position="76"/>
    </location>
</feature>
<gene>
    <name evidence="2" type="ORF">CLV43_11746</name>
</gene>
<keyword evidence="3" id="KW-1185">Reference proteome</keyword>
<dbReference type="AlphaFoldDB" id="A0A2T0SLL8"/>
<organism evidence="2 3">
    <name type="scientific">Umezawaea tangerina</name>
    <dbReference type="NCBI Taxonomy" id="84725"/>
    <lineage>
        <taxon>Bacteria</taxon>
        <taxon>Bacillati</taxon>
        <taxon>Actinomycetota</taxon>
        <taxon>Actinomycetes</taxon>
        <taxon>Pseudonocardiales</taxon>
        <taxon>Pseudonocardiaceae</taxon>
        <taxon>Umezawaea</taxon>
    </lineage>
</organism>
<feature type="transmembrane region" description="Helical" evidence="1">
    <location>
        <begin position="182"/>
        <end position="203"/>
    </location>
</feature>
<evidence type="ECO:0000313" key="2">
    <source>
        <dbReference type="EMBL" id="PRY34273.1"/>
    </source>
</evidence>
<evidence type="ECO:0000256" key="1">
    <source>
        <dbReference type="SAM" id="Phobius"/>
    </source>
</evidence>
<comment type="caution">
    <text evidence="2">The sequence shown here is derived from an EMBL/GenBank/DDBJ whole genome shotgun (WGS) entry which is preliminary data.</text>
</comment>
<accession>A0A2T0SLL8</accession>
<evidence type="ECO:0000313" key="3">
    <source>
        <dbReference type="Proteomes" id="UP000239494"/>
    </source>
</evidence>
<name>A0A2T0SLL8_9PSEU</name>